<keyword evidence="2" id="KW-0813">Transport</keyword>
<sequence>MTVMMYFSYNVVFSFPVFLSTILTQMSFSRINSQGLSTSPYFISFLTAIVTTFIADRYSQRSIVIMVLSTIGAIGYI</sequence>
<feature type="transmembrane region" description="Helical" evidence="6">
    <location>
        <begin position="40"/>
        <end position="58"/>
    </location>
</feature>
<reference evidence="7" key="1">
    <citation type="journal article" date="2021" name="IMA Fungus">
        <title>Genomic characterization of three marine fungi, including Emericellopsis atlantica sp. nov. with signatures of a generalist lifestyle and marine biomass degradation.</title>
        <authorList>
            <person name="Hagestad O.C."/>
            <person name="Hou L."/>
            <person name="Andersen J.H."/>
            <person name="Hansen E.H."/>
            <person name="Altermark B."/>
            <person name="Li C."/>
            <person name="Kuhnert E."/>
            <person name="Cox R.J."/>
            <person name="Crous P.W."/>
            <person name="Spatafora J.W."/>
            <person name="Lail K."/>
            <person name="Amirebrahimi M."/>
            <person name="Lipzen A."/>
            <person name="Pangilinan J."/>
            <person name="Andreopoulos W."/>
            <person name="Hayes R.D."/>
            <person name="Ng V."/>
            <person name="Grigoriev I.V."/>
            <person name="Jackson S.A."/>
            <person name="Sutton T.D.S."/>
            <person name="Dobson A.D.W."/>
            <person name="Rama T."/>
        </authorList>
    </citation>
    <scope>NUCLEOTIDE SEQUENCE</scope>
    <source>
        <strain evidence="7">TRa018bII</strain>
    </source>
</reference>
<dbReference type="SUPFAM" id="SSF103473">
    <property type="entry name" value="MFS general substrate transporter"/>
    <property type="match status" value="1"/>
</dbReference>
<name>A0A9P7YN75_9HELO</name>
<dbReference type="GO" id="GO:0016020">
    <property type="term" value="C:membrane"/>
    <property type="evidence" value="ECO:0007669"/>
    <property type="project" value="UniProtKB-SubCell"/>
</dbReference>
<gene>
    <name evidence="7" type="ORF">BJ875DRAFT_455005</name>
</gene>
<protein>
    <recommendedName>
        <fullName evidence="9">Major facilitator superfamily (MFS) profile domain-containing protein</fullName>
    </recommendedName>
</protein>
<dbReference type="GO" id="GO:0022857">
    <property type="term" value="F:transmembrane transporter activity"/>
    <property type="evidence" value="ECO:0007669"/>
    <property type="project" value="TreeGrafter"/>
</dbReference>
<dbReference type="EMBL" id="MU251396">
    <property type="protein sequence ID" value="KAG9236929.1"/>
    <property type="molecule type" value="Genomic_DNA"/>
</dbReference>
<dbReference type="InterPro" id="IPR036259">
    <property type="entry name" value="MFS_trans_sf"/>
</dbReference>
<dbReference type="Proteomes" id="UP000824998">
    <property type="component" value="Unassembled WGS sequence"/>
</dbReference>
<evidence type="ECO:0008006" key="9">
    <source>
        <dbReference type="Google" id="ProtNLM"/>
    </source>
</evidence>
<keyword evidence="5 6" id="KW-0472">Membrane</keyword>
<evidence type="ECO:0000256" key="1">
    <source>
        <dbReference type="ARBA" id="ARBA00004141"/>
    </source>
</evidence>
<comment type="subcellular location">
    <subcellularLocation>
        <location evidence="1">Membrane</location>
        <topology evidence="1">Multi-pass membrane protein</topology>
    </subcellularLocation>
</comment>
<evidence type="ECO:0000256" key="6">
    <source>
        <dbReference type="SAM" id="Phobius"/>
    </source>
</evidence>
<evidence type="ECO:0000313" key="8">
    <source>
        <dbReference type="Proteomes" id="UP000824998"/>
    </source>
</evidence>
<evidence type="ECO:0000256" key="2">
    <source>
        <dbReference type="ARBA" id="ARBA00022448"/>
    </source>
</evidence>
<evidence type="ECO:0000256" key="5">
    <source>
        <dbReference type="ARBA" id="ARBA00023136"/>
    </source>
</evidence>
<evidence type="ECO:0000256" key="4">
    <source>
        <dbReference type="ARBA" id="ARBA00022989"/>
    </source>
</evidence>
<evidence type="ECO:0000313" key="7">
    <source>
        <dbReference type="EMBL" id="KAG9236929.1"/>
    </source>
</evidence>
<dbReference type="PANTHER" id="PTHR43791">
    <property type="entry name" value="PERMEASE-RELATED"/>
    <property type="match status" value="1"/>
</dbReference>
<comment type="caution">
    <text evidence="7">The sequence shown here is derived from an EMBL/GenBank/DDBJ whole genome shotgun (WGS) entry which is preliminary data.</text>
</comment>
<keyword evidence="8" id="KW-1185">Reference proteome</keyword>
<accession>A0A9P7YN75</accession>
<evidence type="ECO:0000256" key="3">
    <source>
        <dbReference type="ARBA" id="ARBA00022692"/>
    </source>
</evidence>
<feature type="transmembrane region" description="Helical" evidence="6">
    <location>
        <begin position="7"/>
        <end position="28"/>
    </location>
</feature>
<proteinExistence type="predicted"/>
<organism evidence="7 8">
    <name type="scientific">Amylocarpus encephaloides</name>
    <dbReference type="NCBI Taxonomy" id="45428"/>
    <lineage>
        <taxon>Eukaryota</taxon>
        <taxon>Fungi</taxon>
        <taxon>Dikarya</taxon>
        <taxon>Ascomycota</taxon>
        <taxon>Pezizomycotina</taxon>
        <taxon>Leotiomycetes</taxon>
        <taxon>Helotiales</taxon>
        <taxon>Helotiales incertae sedis</taxon>
        <taxon>Amylocarpus</taxon>
    </lineage>
</organism>
<dbReference type="PANTHER" id="PTHR43791:SF36">
    <property type="entry name" value="TRANSPORTER, PUTATIVE (AFU_ORTHOLOGUE AFUA_6G08340)-RELATED"/>
    <property type="match status" value="1"/>
</dbReference>
<keyword evidence="3 6" id="KW-0812">Transmembrane</keyword>
<dbReference type="OrthoDB" id="2985014at2759"/>
<dbReference type="AlphaFoldDB" id="A0A9P7YN75"/>
<keyword evidence="4 6" id="KW-1133">Transmembrane helix</keyword>